<sequence length="170" mass="18448">MAEDVSELNAVELATELTIAWLNNANNRVSAEDVPTFLQTMHATVVGLSGGASSEPAETTPAEDYTPAVSVRKSLASKDHIISMIDGKPYKTLRRHLAGHGLTPEQYRERYNLKSDYPMVAENYSQSRRDMAKRIGLGRKPRSGGDDAAAAEAPAAPKRRGRKPKDAAAE</sequence>
<feature type="region of interest" description="Disordered" evidence="2">
    <location>
        <begin position="124"/>
        <end position="170"/>
    </location>
</feature>
<dbReference type="OrthoDB" id="9809693at2"/>
<evidence type="ECO:0000256" key="1">
    <source>
        <dbReference type="ARBA" id="ARBA00007031"/>
    </source>
</evidence>
<dbReference type="AlphaFoldDB" id="A0A4Q2J1L8"/>
<proteinExistence type="inferred from homology"/>
<comment type="caution">
    <text evidence="3">The sequence shown here is derived from an EMBL/GenBank/DDBJ whole genome shotgun (WGS) entry which is preliminary data.</text>
</comment>
<dbReference type="Pfam" id="PF05443">
    <property type="entry name" value="ROS_MUCR"/>
    <property type="match status" value="1"/>
</dbReference>
<reference evidence="3 4" key="1">
    <citation type="submission" date="2019-01" db="EMBL/GenBank/DDBJ databases">
        <title>Sphingomonas mucosissima sp. nov. and Sphingomonas desiccabilis sp. nov., from biological soil crusts in the Colorado Plateau, USA.</title>
        <authorList>
            <person name="Zhu D."/>
        </authorList>
    </citation>
    <scope>NUCLEOTIDE SEQUENCE [LARGE SCALE GENOMIC DNA]</scope>
    <source>
        <strain evidence="3 4">CP1D</strain>
    </source>
</reference>
<dbReference type="Gene3D" id="1.10.10.1550">
    <property type="entry name" value="ROS/MUCR transcriptional regulator protein"/>
    <property type="match status" value="1"/>
</dbReference>
<organism evidence="3 4">
    <name type="scientific">Sphingomonas desiccabilis</name>
    <dbReference type="NCBI Taxonomy" id="429134"/>
    <lineage>
        <taxon>Bacteria</taxon>
        <taxon>Pseudomonadati</taxon>
        <taxon>Pseudomonadota</taxon>
        <taxon>Alphaproteobacteria</taxon>
        <taxon>Sphingomonadales</taxon>
        <taxon>Sphingomonadaceae</taxon>
        <taxon>Sphingomonas</taxon>
    </lineage>
</organism>
<gene>
    <name evidence="3" type="ORF">EO081_02190</name>
</gene>
<evidence type="ECO:0000313" key="4">
    <source>
        <dbReference type="Proteomes" id="UP000292347"/>
    </source>
</evidence>
<evidence type="ECO:0000256" key="2">
    <source>
        <dbReference type="SAM" id="MobiDB-lite"/>
    </source>
</evidence>
<evidence type="ECO:0000313" key="3">
    <source>
        <dbReference type="EMBL" id="RXZ35633.1"/>
    </source>
</evidence>
<dbReference type="GO" id="GO:0003677">
    <property type="term" value="F:DNA binding"/>
    <property type="evidence" value="ECO:0007669"/>
    <property type="project" value="InterPro"/>
</dbReference>
<keyword evidence="4" id="KW-1185">Reference proteome</keyword>
<comment type="similarity">
    <text evidence="1">Belongs to the ros/MucR family.</text>
</comment>
<dbReference type="EMBL" id="SDPT01000001">
    <property type="protein sequence ID" value="RXZ35633.1"/>
    <property type="molecule type" value="Genomic_DNA"/>
</dbReference>
<dbReference type="RefSeq" id="WP_129340308.1">
    <property type="nucleotide sequence ID" value="NZ_JACIDD010000001.1"/>
</dbReference>
<protein>
    <submittedName>
        <fullName evidence="3">Transcriptional regulator</fullName>
    </submittedName>
</protein>
<accession>A0A4Q2J1L8</accession>
<dbReference type="Proteomes" id="UP000292347">
    <property type="component" value="Unassembled WGS sequence"/>
</dbReference>
<dbReference type="GO" id="GO:0006355">
    <property type="term" value="P:regulation of DNA-templated transcription"/>
    <property type="evidence" value="ECO:0007669"/>
    <property type="project" value="InterPro"/>
</dbReference>
<feature type="compositionally biased region" description="Low complexity" evidence="2">
    <location>
        <begin position="146"/>
        <end position="156"/>
    </location>
</feature>
<name>A0A4Q2J1L8_9SPHN</name>
<dbReference type="GO" id="GO:0008270">
    <property type="term" value="F:zinc ion binding"/>
    <property type="evidence" value="ECO:0007669"/>
    <property type="project" value="InterPro"/>
</dbReference>
<dbReference type="InterPro" id="IPR041920">
    <property type="entry name" value="ROS/MUCR_sf"/>
</dbReference>
<dbReference type="InterPro" id="IPR008807">
    <property type="entry name" value="ROS_MUCR"/>
</dbReference>